<dbReference type="GO" id="GO:0003677">
    <property type="term" value="F:DNA binding"/>
    <property type="evidence" value="ECO:0007669"/>
    <property type="project" value="UniProtKB-KW"/>
</dbReference>
<accession>A0A285RR10</accession>
<keyword evidence="4" id="KW-0804">Transcription</keyword>
<name>A0A285RR10_9HYPH</name>
<sequence>MQDRLDWSDYRLVLEIARAGSLTLAGRQSGRSHATLFRRLNAIEERLGTRLFDRHRNGYALTKAGEAVVAAAKSFEELAVTTERELADLDRRAEGLVTLTTTDALFSGLIAGALTRFREEAPAISLEVRLSNDLHDLARREADIAVRPTTAPEPHLFGRNLGTIRQAVYAPAHIADDARLRWIGPAASMNYAQYERWLRRQGAGEAAMAVEGTLGIHAAVRAGAGRAVLPCYLGDADESLRRCGPVVEELGIPLWILIHPDLKDVARVRKVLEFLGEDGQLRRRL</sequence>
<dbReference type="PANTHER" id="PTHR30579:SF3">
    <property type="entry name" value="TRANSCRIPTIONAL REGULATORY PROTEIN"/>
    <property type="match status" value="1"/>
</dbReference>
<reference evidence="6 7" key="1">
    <citation type="submission" date="2017-08" db="EMBL/GenBank/DDBJ databases">
        <authorList>
            <person name="de Groot N.N."/>
        </authorList>
    </citation>
    <scope>NUCLEOTIDE SEQUENCE [LARGE SCALE GENOMIC DNA]</scope>
    <source>
        <strain evidence="6 7">USBA 352</strain>
    </source>
</reference>
<dbReference type="Pfam" id="PF00126">
    <property type="entry name" value="HTH_1"/>
    <property type="match status" value="1"/>
</dbReference>
<keyword evidence="7" id="KW-1185">Reference proteome</keyword>
<keyword evidence="2" id="KW-0805">Transcription regulation</keyword>
<keyword evidence="3" id="KW-0238">DNA-binding</keyword>
<evidence type="ECO:0000256" key="4">
    <source>
        <dbReference type="ARBA" id="ARBA00023163"/>
    </source>
</evidence>
<evidence type="ECO:0000256" key="3">
    <source>
        <dbReference type="ARBA" id="ARBA00023125"/>
    </source>
</evidence>
<dbReference type="InterPro" id="IPR000847">
    <property type="entry name" value="LysR_HTH_N"/>
</dbReference>
<dbReference type="Gene3D" id="3.40.190.290">
    <property type="match status" value="1"/>
</dbReference>
<dbReference type="SUPFAM" id="SSF53850">
    <property type="entry name" value="Periplasmic binding protein-like II"/>
    <property type="match status" value="1"/>
</dbReference>
<dbReference type="InterPro" id="IPR005119">
    <property type="entry name" value="LysR_subst-bd"/>
</dbReference>
<comment type="similarity">
    <text evidence="1">Belongs to the LysR transcriptional regulatory family.</text>
</comment>
<dbReference type="InterPro" id="IPR036390">
    <property type="entry name" value="WH_DNA-bd_sf"/>
</dbReference>
<dbReference type="Gene3D" id="1.10.10.10">
    <property type="entry name" value="Winged helix-like DNA-binding domain superfamily/Winged helix DNA-binding domain"/>
    <property type="match status" value="1"/>
</dbReference>
<dbReference type="Pfam" id="PF03466">
    <property type="entry name" value="LysR_substrate"/>
    <property type="match status" value="1"/>
</dbReference>
<organism evidence="6 7">
    <name type="scientific">Stappia indica</name>
    <dbReference type="NCBI Taxonomy" id="538381"/>
    <lineage>
        <taxon>Bacteria</taxon>
        <taxon>Pseudomonadati</taxon>
        <taxon>Pseudomonadota</taxon>
        <taxon>Alphaproteobacteria</taxon>
        <taxon>Hyphomicrobiales</taxon>
        <taxon>Stappiaceae</taxon>
        <taxon>Stappia</taxon>
    </lineage>
</organism>
<dbReference type="GO" id="GO:0003700">
    <property type="term" value="F:DNA-binding transcription factor activity"/>
    <property type="evidence" value="ECO:0007669"/>
    <property type="project" value="InterPro"/>
</dbReference>
<dbReference type="InterPro" id="IPR036388">
    <property type="entry name" value="WH-like_DNA-bd_sf"/>
</dbReference>
<evidence type="ECO:0000259" key="5">
    <source>
        <dbReference type="PROSITE" id="PS50931"/>
    </source>
</evidence>
<dbReference type="AlphaFoldDB" id="A0A285RR10"/>
<proteinExistence type="inferred from homology"/>
<evidence type="ECO:0000313" key="6">
    <source>
        <dbReference type="EMBL" id="SOB96546.1"/>
    </source>
</evidence>
<evidence type="ECO:0000313" key="7">
    <source>
        <dbReference type="Proteomes" id="UP000219331"/>
    </source>
</evidence>
<dbReference type="RefSeq" id="WP_244297352.1">
    <property type="nucleotide sequence ID" value="NZ_OBML01000002.1"/>
</dbReference>
<dbReference type="Proteomes" id="UP000219331">
    <property type="component" value="Unassembled WGS sequence"/>
</dbReference>
<protein>
    <submittedName>
        <fullName evidence="6">Transcriptional regulator, LysR family</fullName>
    </submittedName>
</protein>
<dbReference type="PROSITE" id="PS50931">
    <property type="entry name" value="HTH_LYSR"/>
    <property type="match status" value="1"/>
</dbReference>
<evidence type="ECO:0000256" key="2">
    <source>
        <dbReference type="ARBA" id="ARBA00023015"/>
    </source>
</evidence>
<dbReference type="InterPro" id="IPR050176">
    <property type="entry name" value="LTTR"/>
</dbReference>
<gene>
    <name evidence="6" type="ORF">SAMN05421512_102237</name>
</gene>
<dbReference type="SUPFAM" id="SSF46785">
    <property type="entry name" value="Winged helix' DNA-binding domain"/>
    <property type="match status" value="1"/>
</dbReference>
<evidence type="ECO:0000256" key="1">
    <source>
        <dbReference type="ARBA" id="ARBA00009437"/>
    </source>
</evidence>
<dbReference type="PANTHER" id="PTHR30579">
    <property type="entry name" value="TRANSCRIPTIONAL REGULATOR"/>
    <property type="match status" value="1"/>
</dbReference>
<feature type="domain" description="HTH lysR-type" evidence="5">
    <location>
        <begin position="5"/>
        <end position="62"/>
    </location>
</feature>
<dbReference type="EMBL" id="OBML01000002">
    <property type="protein sequence ID" value="SOB96546.1"/>
    <property type="molecule type" value="Genomic_DNA"/>
</dbReference>